<protein>
    <submittedName>
        <fullName evidence="2">Uncharacterized protein</fullName>
    </submittedName>
</protein>
<comment type="caution">
    <text evidence="2">The sequence shown here is derived from an EMBL/GenBank/DDBJ whole genome shotgun (WGS) entry which is preliminary data.</text>
</comment>
<name>A0A644XUL3_9ZZZZ</name>
<feature type="compositionally biased region" description="Basic and acidic residues" evidence="1">
    <location>
        <begin position="69"/>
        <end position="80"/>
    </location>
</feature>
<evidence type="ECO:0000313" key="2">
    <source>
        <dbReference type="EMBL" id="MPM19855.1"/>
    </source>
</evidence>
<dbReference type="AlphaFoldDB" id="A0A644XUL3"/>
<feature type="compositionally biased region" description="Basic and acidic residues" evidence="1">
    <location>
        <begin position="218"/>
        <end position="228"/>
    </location>
</feature>
<reference evidence="2" key="1">
    <citation type="submission" date="2019-08" db="EMBL/GenBank/DDBJ databases">
        <authorList>
            <person name="Kucharzyk K."/>
            <person name="Murdoch R.W."/>
            <person name="Higgins S."/>
            <person name="Loffler F."/>
        </authorList>
    </citation>
    <scope>NUCLEOTIDE SEQUENCE</scope>
</reference>
<feature type="compositionally biased region" description="Polar residues" evidence="1">
    <location>
        <begin position="163"/>
        <end position="172"/>
    </location>
</feature>
<feature type="region of interest" description="Disordered" evidence="1">
    <location>
        <begin position="47"/>
        <end position="86"/>
    </location>
</feature>
<gene>
    <name evidence="2" type="ORF">SDC9_66282</name>
</gene>
<evidence type="ECO:0000256" key="1">
    <source>
        <dbReference type="SAM" id="MobiDB-lite"/>
    </source>
</evidence>
<proteinExistence type="predicted"/>
<feature type="compositionally biased region" description="Basic and acidic residues" evidence="1">
    <location>
        <begin position="47"/>
        <end position="57"/>
    </location>
</feature>
<sequence length="289" mass="32362">MTAELIEQKTPRGVWSAARCCSLYGEKRLFLHREFGVHRVVARADEHADLGKPDQQRGADNQRANRKQGAFERSNHDQHGPDFGSQAIEEETDVIDVGSREDHAGIAGNEDCDRLQSEVALLQPTVAEEEAEYAAENTGAKEHKRKEPRLTANGMREPKYDKCQTNAESGQRSPLFLFAEKTGNESRNDGSNERRNADDRGGRCNQLANEPADSGAQRTRDRSEEYARKGNQRGADGERTAGSKNRNAGNQSRCCKDGRVHGDNRRMELTKRFFALSHLITSQFDFDLS</sequence>
<feature type="compositionally biased region" description="Polar residues" evidence="1">
    <location>
        <begin position="242"/>
        <end position="253"/>
    </location>
</feature>
<dbReference type="EMBL" id="VSSQ01003257">
    <property type="protein sequence ID" value="MPM19855.1"/>
    <property type="molecule type" value="Genomic_DNA"/>
</dbReference>
<organism evidence="2">
    <name type="scientific">bioreactor metagenome</name>
    <dbReference type="NCBI Taxonomy" id="1076179"/>
    <lineage>
        <taxon>unclassified sequences</taxon>
        <taxon>metagenomes</taxon>
        <taxon>ecological metagenomes</taxon>
    </lineage>
</organism>
<feature type="compositionally biased region" description="Basic and acidic residues" evidence="1">
    <location>
        <begin position="182"/>
        <end position="202"/>
    </location>
</feature>
<accession>A0A644XUL3</accession>
<feature type="region of interest" description="Disordered" evidence="1">
    <location>
        <begin position="129"/>
        <end position="256"/>
    </location>
</feature>